<gene>
    <name evidence="2" type="ORF">AB205_0219360</name>
</gene>
<reference evidence="3" key="1">
    <citation type="journal article" date="2017" name="Nat. Commun.">
        <title>The North American bullfrog draft genome provides insight into hormonal regulation of long noncoding RNA.</title>
        <authorList>
            <person name="Hammond S.A."/>
            <person name="Warren R.L."/>
            <person name="Vandervalk B.P."/>
            <person name="Kucuk E."/>
            <person name="Khan H."/>
            <person name="Gibb E.A."/>
            <person name="Pandoh P."/>
            <person name="Kirk H."/>
            <person name="Zhao Y."/>
            <person name="Jones M."/>
            <person name="Mungall A.J."/>
            <person name="Coope R."/>
            <person name="Pleasance S."/>
            <person name="Moore R.A."/>
            <person name="Holt R.A."/>
            <person name="Round J.M."/>
            <person name="Ohora S."/>
            <person name="Walle B.V."/>
            <person name="Veldhoen N."/>
            <person name="Helbing C.C."/>
            <person name="Birol I."/>
        </authorList>
    </citation>
    <scope>NUCLEOTIDE SEQUENCE [LARGE SCALE GENOMIC DNA]</scope>
</reference>
<accession>A0A2G9SLQ6</accession>
<evidence type="ECO:0000256" key="1">
    <source>
        <dbReference type="SAM" id="SignalP"/>
    </source>
</evidence>
<dbReference type="EMBL" id="KV922745">
    <property type="protein sequence ID" value="PIO41140.1"/>
    <property type="molecule type" value="Genomic_DNA"/>
</dbReference>
<evidence type="ECO:0008006" key="4">
    <source>
        <dbReference type="Google" id="ProtNLM"/>
    </source>
</evidence>
<protein>
    <recommendedName>
        <fullName evidence="4">Secreted protein</fullName>
    </recommendedName>
</protein>
<dbReference type="AlphaFoldDB" id="A0A2G9SLQ6"/>
<keyword evidence="1" id="KW-0732">Signal</keyword>
<evidence type="ECO:0000313" key="3">
    <source>
        <dbReference type="Proteomes" id="UP000228934"/>
    </source>
</evidence>
<reference evidence="2" key="2">
    <citation type="submission" date="2017-08" db="EMBL/GenBank/DDBJ databases">
        <title>Assembly of the North American Bullfrog Genome.</title>
        <authorList>
            <person name="Warren R.L."/>
            <person name="Vandervalk B.P."/>
            <person name="Kucuk E."/>
            <person name="Birol I."/>
            <person name="Helbing C."/>
            <person name="Pandoh P."/>
            <person name="Behsaz B."/>
            <person name="Mohamadi H."/>
            <person name="Chu J."/>
            <person name="Jackman S."/>
            <person name="Hammond S.A."/>
            <person name="Veldhoen N."/>
            <person name="Kirk H."/>
            <person name="Zhao Y."/>
            <person name="Coope R."/>
            <person name="Pleasance S."/>
            <person name="Moore R."/>
            <person name="Holt R."/>
        </authorList>
    </citation>
    <scope>NUCLEOTIDE SEQUENCE</scope>
    <source>
        <strain evidence="2">Bruno</strain>
        <tissue evidence="2">Liver</tissue>
    </source>
</reference>
<dbReference type="EMBL" id="KV922745">
    <property type="protein sequence ID" value="PIO41139.1"/>
    <property type="molecule type" value="Genomic_DNA"/>
</dbReference>
<dbReference type="Proteomes" id="UP000228934">
    <property type="component" value="Unassembled WGS sequence"/>
</dbReference>
<proteinExistence type="predicted"/>
<feature type="signal peptide" evidence="1">
    <location>
        <begin position="1"/>
        <end position="21"/>
    </location>
</feature>
<name>A0A2G9SLQ6_AQUCT</name>
<feature type="chain" id="PRO_5014288732" description="Secreted protein" evidence="1">
    <location>
        <begin position="22"/>
        <end position="103"/>
    </location>
</feature>
<sequence length="103" mass="11917">MNLGMYLNSLILLNTVGLTCPVTWQLCTKCVWHILMNSERSAMSEEHNSMFSKNFWQSQSFSSRNKTNIVYQTIPGSIYLHRACMRTPGNFPHNITSYCSFQK</sequence>
<organism evidence="2 3">
    <name type="scientific">Aquarana catesbeiana</name>
    <name type="common">American bullfrog</name>
    <name type="synonym">Rana catesbeiana</name>
    <dbReference type="NCBI Taxonomy" id="8400"/>
    <lineage>
        <taxon>Eukaryota</taxon>
        <taxon>Metazoa</taxon>
        <taxon>Chordata</taxon>
        <taxon>Craniata</taxon>
        <taxon>Vertebrata</taxon>
        <taxon>Euteleostomi</taxon>
        <taxon>Amphibia</taxon>
        <taxon>Batrachia</taxon>
        <taxon>Anura</taxon>
        <taxon>Neobatrachia</taxon>
        <taxon>Ranoidea</taxon>
        <taxon>Ranidae</taxon>
        <taxon>Aquarana</taxon>
    </lineage>
</organism>
<evidence type="ECO:0000313" key="2">
    <source>
        <dbReference type="EMBL" id="PIO41139.1"/>
    </source>
</evidence>
<keyword evidence="3" id="KW-1185">Reference proteome</keyword>